<dbReference type="EMBL" id="BLLK01000046">
    <property type="protein sequence ID" value="GFH52760.1"/>
    <property type="molecule type" value="Genomic_DNA"/>
</dbReference>
<feature type="transmembrane region" description="Helical" evidence="2">
    <location>
        <begin position="78"/>
        <end position="100"/>
    </location>
</feature>
<accession>A0AAD3H710</accession>
<dbReference type="Proteomes" id="UP001054902">
    <property type="component" value="Unassembled WGS sequence"/>
</dbReference>
<keyword evidence="2" id="KW-0472">Membrane</keyword>
<sequence length="303" mass="34691">MRKLEKSVQRYSAQLDELRAKSTRGNGKRMRVLGATVRRKESMKQALLYSLSFFVTCIFVWIRFALSPPNNDKFLEPLIIIPMLILFPLQGFWNLIIYAYPEIRRIKKHNETKTFCQCVYVMIIAPDTLSRRRPSLIGTVEGQRSLRSSRLAAKMRQSLQRSAEERHSSEARRRQSEEMLHCSNLRRTQIGTGRNKVTNTAHADRFRAESDLIMNNQESPVTNNVAFPVKSQDSSNKVTFAIDNFDIIYTSNRQIEQDANEEEGDNEEGITSDGNSSGGLSFTKFMLHGEGDDDSCWSYASES</sequence>
<reference evidence="3 4" key="1">
    <citation type="journal article" date="2021" name="Sci. Rep.">
        <title>The genome of the diatom Chaetoceros tenuissimus carries an ancient integrated fragment of an extant virus.</title>
        <authorList>
            <person name="Hongo Y."/>
            <person name="Kimura K."/>
            <person name="Takaki Y."/>
            <person name="Yoshida Y."/>
            <person name="Baba S."/>
            <person name="Kobayashi G."/>
            <person name="Nagasaki K."/>
            <person name="Hano T."/>
            <person name="Tomaru Y."/>
        </authorList>
    </citation>
    <scope>NUCLEOTIDE SEQUENCE [LARGE SCALE GENOMIC DNA]</scope>
    <source>
        <strain evidence="3 4">NIES-3715</strain>
    </source>
</reference>
<evidence type="ECO:0000256" key="2">
    <source>
        <dbReference type="SAM" id="Phobius"/>
    </source>
</evidence>
<dbReference type="AlphaFoldDB" id="A0AAD3H710"/>
<feature type="compositionally biased region" description="Basic and acidic residues" evidence="1">
    <location>
        <begin position="162"/>
        <end position="180"/>
    </location>
</feature>
<organism evidence="3 4">
    <name type="scientific">Chaetoceros tenuissimus</name>
    <dbReference type="NCBI Taxonomy" id="426638"/>
    <lineage>
        <taxon>Eukaryota</taxon>
        <taxon>Sar</taxon>
        <taxon>Stramenopiles</taxon>
        <taxon>Ochrophyta</taxon>
        <taxon>Bacillariophyta</taxon>
        <taxon>Coscinodiscophyceae</taxon>
        <taxon>Chaetocerotophycidae</taxon>
        <taxon>Chaetocerotales</taxon>
        <taxon>Chaetocerotaceae</taxon>
        <taxon>Chaetoceros</taxon>
    </lineage>
</organism>
<evidence type="ECO:0000256" key="1">
    <source>
        <dbReference type="SAM" id="MobiDB-lite"/>
    </source>
</evidence>
<gene>
    <name evidence="3" type="ORF">CTEN210_09237</name>
</gene>
<feature type="region of interest" description="Disordered" evidence="1">
    <location>
        <begin position="257"/>
        <end position="303"/>
    </location>
</feature>
<protein>
    <submittedName>
        <fullName evidence="3">Uncharacterized protein</fullName>
    </submittedName>
</protein>
<comment type="caution">
    <text evidence="3">The sequence shown here is derived from an EMBL/GenBank/DDBJ whole genome shotgun (WGS) entry which is preliminary data.</text>
</comment>
<keyword evidence="2" id="KW-0812">Transmembrane</keyword>
<evidence type="ECO:0000313" key="3">
    <source>
        <dbReference type="EMBL" id="GFH52760.1"/>
    </source>
</evidence>
<feature type="compositionally biased region" description="Acidic residues" evidence="1">
    <location>
        <begin position="258"/>
        <end position="270"/>
    </location>
</feature>
<feature type="region of interest" description="Disordered" evidence="1">
    <location>
        <begin position="157"/>
        <end position="180"/>
    </location>
</feature>
<proteinExistence type="predicted"/>
<feature type="transmembrane region" description="Helical" evidence="2">
    <location>
        <begin position="46"/>
        <end position="66"/>
    </location>
</feature>
<keyword evidence="2" id="KW-1133">Transmembrane helix</keyword>
<name>A0AAD3H710_9STRA</name>
<keyword evidence="4" id="KW-1185">Reference proteome</keyword>
<evidence type="ECO:0000313" key="4">
    <source>
        <dbReference type="Proteomes" id="UP001054902"/>
    </source>
</evidence>